<evidence type="ECO:0000313" key="3">
    <source>
        <dbReference type="EnsemblProtists" id="Phyra83597"/>
    </source>
</evidence>
<dbReference type="PANTHER" id="PTHR33223:SF6">
    <property type="entry name" value="CCHC-TYPE DOMAIN-CONTAINING PROTEIN"/>
    <property type="match status" value="1"/>
</dbReference>
<dbReference type="OMA" id="SARAHYY"/>
<feature type="domain" description="Retrotransposon gag" evidence="2">
    <location>
        <begin position="443"/>
        <end position="516"/>
    </location>
</feature>
<sequence length="803" mass="92215">MVKGSTSPSDTSPATVGGSPLAESSSTRASVAAMEADVTRTVQFDEFDDDDQGREEEEEEKDDDDEKTGYDGVKTAAELREEVEEKSLQVSRVGNPRPVERSLAAELSEDADDEQGLAPGDRPPLVPKATRNAETPKANRVLARLVEEMRTGSRWMNMFAPMYMCQAKWPELSEELSQPINSQTIEQLVEDTVLLLRAMGYRCGHKPSKPALTTCNVSSVGVELMRWKRKLKDLFGMQGGLKGQVPKSRRADELLDEQKAPPPATVQPYVTEPYVFPELSEDPSKVPLPKTPETKRGVFRRSEGTPYFADSHMQTPNKVSEQRSRRPMAEFLTDEEAAEFRRLVRADAARTSGRDDELSEDDNYADRREFDESPYDHIRQLSFDGAESDRGQVLEIRTHAPLEKIATFDGKRYRSDDALQWIKRFIYEMKGTCKPQDEWCEPFSLSLGKAAKGWYRQLPKKTQRKWSLLSEAFLDYYCSQFDQSARSRYYSARRRENEHVCDFLLRLNGYARTAQIQYERGGADAADHVEHFLLSCGDDDVMDLLYPQRLSDIHKGEKIINQRLLGEKRKKQRDRLSTARSREPRRGDSRNDPSRRSESRRDNRRDDRRDDRRDRRDERRSRREDDRNRRVTLADASVNDLWATLDNRRATGDTDLYDSSNGGSDRDQPSESESNYGSDYIDTGNTSDQPRSFNERGESYRARQNSSNRPDRSNERRNRPDRRDRQDGSRERRAYGPCGACGAPGHDAHFCRKRCKFCKQVHDVGRCELFQRFEKLAKFVKTSVDKSTVPEDLQDIYSSTHLN</sequence>
<reference evidence="3" key="2">
    <citation type="submission" date="2015-06" db="UniProtKB">
        <authorList>
            <consortium name="EnsemblProtists"/>
        </authorList>
    </citation>
    <scope>IDENTIFICATION</scope>
    <source>
        <strain evidence="3">Pr102</strain>
    </source>
</reference>
<feature type="compositionally biased region" description="Polar residues" evidence="1">
    <location>
        <begin position="1"/>
        <end position="14"/>
    </location>
</feature>
<evidence type="ECO:0000256" key="1">
    <source>
        <dbReference type="SAM" id="MobiDB-lite"/>
    </source>
</evidence>
<dbReference type="eggNOG" id="ENOG502SJZQ">
    <property type="taxonomic scope" value="Eukaryota"/>
</dbReference>
<dbReference type="VEuPathDB" id="FungiDB:KRP23_9856"/>
<feature type="region of interest" description="Disordered" evidence="1">
    <location>
        <begin position="564"/>
        <end position="629"/>
    </location>
</feature>
<proteinExistence type="predicted"/>
<dbReference type="STRING" id="164328.H3H0C3"/>
<dbReference type="Pfam" id="PF03732">
    <property type="entry name" value="Retrotrans_gag"/>
    <property type="match status" value="1"/>
</dbReference>
<organism evidence="3 4">
    <name type="scientific">Phytophthora ramorum</name>
    <name type="common">Sudden oak death agent</name>
    <dbReference type="NCBI Taxonomy" id="164328"/>
    <lineage>
        <taxon>Eukaryota</taxon>
        <taxon>Sar</taxon>
        <taxon>Stramenopiles</taxon>
        <taxon>Oomycota</taxon>
        <taxon>Peronosporomycetes</taxon>
        <taxon>Peronosporales</taxon>
        <taxon>Peronosporaceae</taxon>
        <taxon>Phytophthora</taxon>
    </lineage>
</organism>
<keyword evidence="4" id="KW-1185">Reference proteome</keyword>
<dbReference type="InterPro" id="IPR005162">
    <property type="entry name" value="Retrotrans_gag_dom"/>
</dbReference>
<name>H3H0C3_PHYRM</name>
<feature type="region of interest" description="Disordered" evidence="1">
    <location>
        <begin position="107"/>
        <end position="137"/>
    </location>
</feature>
<feature type="region of interest" description="Disordered" evidence="1">
    <location>
        <begin position="1"/>
        <end position="76"/>
    </location>
</feature>
<feature type="region of interest" description="Disordered" evidence="1">
    <location>
        <begin position="306"/>
        <end position="325"/>
    </location>
</feature>
<dbReference type="PANTHER" id="PTHR33223">
    <property type="entry name" value="CCHC-TYPE DOMAIN-CONTAINING PROTEIN"/>
    <property type="match status" value="1"/>
</dbReference>
<dbReference type="EMBL" id="DS566089">
    <property type="status" value="NOT_ANNOTATED_CDS"/>
    <property type="molecule type" value="Genomic_DNA"/>
</dbReference>
<feature type="compositionally biased region" description="Polar residues" evidence="1">
    <location>
        <begin position="671"/>
        <end position="692"/>
    </location>
</feature>
<evidence type="ECO:0000259" key="2">
    <source>
        <dbReference type="Pfam" id="PF03732"/>
    </source>
</evidence>
<reference evidence="4" key="1">
    <citation type="journal article" date="2006" name="Science">
        <title>Phytophthora genome sequences uncover evolutionary origins and mechanisms of pathogenesis.</title>
        <authorList>
            <person name="Tyler B.M."/>
            <person name="Tripathy S."/>
            <person name="Zhang X."/>
            <person name="Dehal P."/>
            <person name="Jiang R.H."/>
            <person name="Aerts A."/>
            <person name="Arredondo F.D."/>
            <person name="Baxter L."/>
            <person name="Bensasson D."/>
            <person name="Beynon J.L."/>
            <person name="Chapman J."/>
            <person name="Damasceno C.M."/>
            <person name="Dorrance A.E."/>
            <person name="Dou D."/>
            <person name="Dickerman A.W."/>
            <person name="Dubchak I.L."/>
            <person name="Garbelotto M."/>
            <person name="Gijzen M."/>
            <person name="Gordon S.G."/>
            <person name="Govers F."/>
            <person name="Grunwald N.J."/>
            <person name="Huang W."/>
            <person name="Ivors K.L."/>
            <person name="Jones R.W."/>
            <person name="Kamoun S."/>
            <person name="Krampis K."/>
            <person name="Lamour K.H."/>
            <person name="Lee M.K."/>
            <person name="McDonald W.H."/>
            <person name="Medina M."/>
            <person name="Meijer H.J."/>
            <person name="Nordberg E.K."/>
            <person name="Maclean D.J."/>
            <person name="Ospina-Giraldo M.D."/>
            <person name="Morris P.F."/>
            <person name="Phuntumart V."/>
            <person name="Putnam N.H."/>
            <person name="Rash S."/>
            <person name="Rose J.K."/>
            <person name="Sakihama Y."/>
            <person name="Salamov A.A."/>
            <person name="Savidor A."/>
            <person name="Scheuring C.F."/>
            <person name="Smith B.M."/>
            <person name="Sobral B.W."/>
            <person name="Terry A."/>
            <person name="Torto-Alalibo T.A."/>
            <person name="Win J."/>
            <person name="Xu Z."/>
            <person name="Zhang H."/>
            <person name="Grigoriev I.V."/>
            <person name="Rokhsar D.S."/>
            <person name="Boore J.L."/>
        </authorList>
    </citation>
    <scope>NUCLEOTIDE SEQUENCE [LARGE SCALE GENOMIC DNA]</scope>
    <source>
        <strain evidence="4">Pr102</strain>
    </source>
</reference>
<dbReference type="InParanoid" id="H3H0C3"/>
<dbReference type="HOGENOM" id="CLU_008605_2_0_1"/>
<feature type="compositionally biased region" description="Basic and acidic residues" evidence="1">
    <location>
        <begin position="574"/>
        <end position="629"/>
    </location>
</feature>
<accession>H3H0C3</accession>
<evidence type="ECO:0000313" key="4">
    <source>
        <dbReference type="Proteomes" id="UP000005238"/>
    </source>
</evidence>
<dbReference type="VEuPathDB" id="FungiDB:KRP22_3627"/>
<feature type="region of interest" description="Disordered" evidence="1">
    <location>
        <begin position="651"/>
        <end position="736"/>
    </location>
</feature>
<dbReference type="AlphaFoldDB" id="H3H0C3"/>
<feature type="region of interest" description="Disordered" evidence="1">
    <location>
        <begin position="349"/>
        <end position="371"/>
    </location>
</feature>
<dbReference type="Proteomes" id="UP000005238">
    <property type="component" value="Unassembled WGS sequence"/>
</dbReference>
<feature type="compositionally biased region" description="Basic and acidic residues" evidence="1">
    <location>
        <begin position="709"/>
        <end position="734"/>
    </location>
</feature>
<feature type="compositionally biased region" description="Acidic residues" evidence="1">
    <location>
        <begin position="45"/>
        <end position="66"/>
    </location>
</feature>
<dbReference type="EnsemblProtists" id="Phyra83597">
    <property type="protein sequence ID" value="Phyra83597"/>
    <property type="gene ID" value="Phyra83597"/>
</dbReference>
<protein>
    <recommendedName>
        <fullName evidence="2">Retrotransposon gag domain-containing protein</fullName>
    </recommendedName>
</protein>